<reference evidence="3" key="1">
    <citation type="submission" date="2021-04" db="EMBL/GenBank/DDBJ databases">
        <authorList>
            <consortium name="Molecular Ecology Group"/>
        </authorList>
    </citation>
    <scope>NUCLEOTIDE SEQUENCE</scope>
</reference>
<dbReference type="InterPro" id="IPR054518">
    <property type="entry name" value="ABHD16_N"/>
</dbReference>
<evidence type="ECO:0000256" key="1">
    <source>
        <dbReference type="SAM" id="Phobius"/>
    </source>
</evidence>
<dbReference type="OrthoDB" id="6412627at2759"/>
<comment type="caution">
    <text evidence="3">The sequence shown here is derived from an EMBL/GenBank/DDBJ whole genome shotgun (WGS) entry which is preliminary data.</text>
</comment>
<feature type="domain" description="Phosphatidylserine Lipase ABHD16 N-terminal" evidence="2">
    <location>
        <begin position="2"/>
        <end position="109"/>
    </location>
</feature>
<keyword evidence="1" id="KW-0812">Transmembrane</keyword>
<gene>
    <name evidence="3" type="ORF">CUNI_LOCUS9721</name>
</gene>
<keyword evidence="4" id="KW-1185">Reference proteome</keyword>
<dbReference type="EMBL" id="CAJHNH020001712">
    <property type="protein sequence ID" value="CAG5124163.1"/>
    <property type="molecule type" value="Genomic_DNA"/>
</dbReference>
<proteinExistence type="predicted"/>
<dbReference type="Pfam" id="PF22990">
    <property type="entry name" value="ABHD16_N"/>
    <property type="match status" value="1"/>
</dbReference>
<protein>
    <recommendedName>
        <fullName evidence="2">Phosphatidylserine Lipase ABHD16 N-terminal domain-containing protein</fullName>
    </recommendedName>
</protein>
<evidence type="ECO:0000313" key="3">
    <source>
        <dbReference type="EMBL" id="CAG5124163.1"/>
    </source>
</evidence>
<keyword evidence="1" id="KW-1133">Transmembrane helix</keyword>
<dbReference type="Proteomes" id="UP000678393">
    <property type="component" value="Unassembled WGS sequence"/>
</dbReference>
<evidence type="ECO:0000259" key="2">
    <source>
        <dbReference type="Pfam" id="PF22990"/>
    </source>
</evidence>
<sequence>GHDYVPGYVESIPDRFIHTINVAIGLTYMTSPVIGVILYKRGHYTQEGGLNILKLALSLAAVYAAAYIIRGLGRAINADYRAFVTALVNARSGNATSHNKRELLQYDFDFWAAPVDFVWNEGMAKKDKKRSQPVTSTRRAQTVDRSSVSAKYLVTLP</sequence>
<organism evidence="3 4">
    <name type="scientific">Candidula unifasciata</name>
    <dbReference type="NCBI Taxonomy" id="100452"/>
    <lineage>
        <taxon>Eukaryota</taxon>
        <taxon>Metazoa</taxon>
        <taxon>Spiralia</taxon>
        <taxon>Lophotrochozoa</taxon>
        <taxon>Mollusca</taxon>
        <taxon>Gastropoda</taxon>
        <taxon>Heterobranchia</taxon>
        <taxon>Euthyneura</taxon>
        <taxon>Panpulmonata</taxon>
        <taxon>Eupulmonata</taxon>
        <taxon>Stylommatophora</taxon>
        <taxon>Helicina</taxon>
        <taxon>Helicoidea</taxon>
        <taxon>Geomitridae</taxon>
        <taxon>Candidula</taxon>
    </lineage>
</organism>
<name>A0A8S3Z3T5_9EUPU</name>
<feature type="non-terminal residue" evidence="3">
    <location>
        <position position="157"/>
    </location>
</feature>
<accession>A0A8S3Z3T5</accession>
<feature type="transmembrane region" description="Helical" evidence="1">
    <location>
        <begin position="51"/>
        <end position="69"/>
    </location>
</feature>
<evidence type="ECO:0000313" key="4">
    <source>
        <dbReference type="Proteomes" id="UP000678393"/>
    </source>
</evidence>
<feature type="transmembrane region" description="Helical" evidence="1">
    <location>
        <begin position="16"/>
        <end position="39"/>
    </location>
</feature>
<keyword evidence="1" id="KW-0472">Membrane</keyword>
<dbReference type="AlphaFoldDB" id="A0A8S3Z3T5"/>